<organism evidence="1 2">
    <name type="scientific">Ligaoa zhengdingensis</name>
    <dbReference type="NCBI Taxonomy" id="2763658"/>
    <lineage>
        <taxon>Bacteria</taxon>
        <taxon>Bacillati</taxon>
        <taxon>Bacillota</taxon>
        <taxon>Clostridia</taxon>
        <taxon>Eubacteriales</taxon>
        <taxon>Oscillospiraceae</taxon>
        <taxon>Ligaoa</taxon>
    </lineage>
</organism>
<dbReference type="EMBL" id="JACRST010000015">
    <property type="protein sequence ID" value="MBC8547196.1"/>
    <property type="molecule type" value="Genomic_DNA"/>
</dbReference>
<dbReference type="RefSeq" id="WP_249283269.1">
    <property type="nucleotide sequence ID" value="NZ_JACRST010000015.1"/>
</dbReference>
<accession>A0A926DZW3</accession>
<reference evidence="1" key="1">
    <citation type="submission" date="2020-08" db="EMBL/GenBank/DDBJ databases">
        <title>Genome public.</title>
        <authorList>
            <person name="Liu C."/>
            <person name="Sun Q."/>
        </authorList>
    </citation>
    <scope>NUCLEOTIDE SEQUENCE</scope>
    <source>
        <strain evidence="1">NSJ-31</strain>
    </source>
</reference>
<dbReference type="AlphaFoldDB" id="A0A926DZW3"/>
<keyword evidence="2" id="KW-1185">Reference proteome</keyword>
<evidence type="ECO:0000313" key="2">
    <source>
        <dbReference type="Proteomes" id="UP000653127"/>
    </source>
</evidence>
<evidence type="ECO:0000313" key="1">
    <source>
        <dbReference type="EMBL" id="MBC8547196.1"/>
    </source>
</evidence>
<proteinExistence type="predicted"/>
<gene>
    <name evidence="1" type="ORF">H8711_09675</name>
</gene>
<dbReference type="Proteomes" id="UP000653127">
    <property type="component" value="Unassembled WGS sequence"/>
</dbReference>
<protein>
    <submittedName>
        <fullName evidence="1">Uncharacterized protein</fullName>
    </submittedName>
</protein>
<comment type="caution">
    <text evidence="1">The sequence shown here is derived from an EMBL/GenBank/DDBJ whole genome shotgun (WGS) entry which is preliminary data.</text>
</comment>
<sequence length="131" mass="14267">MANVMQYNGFSFRYNPRKIEVGYLRPVSVTDMPFSPALVREQQARPRVVKGEGELFGPSCTARFSELQAEFLRGGAGLLLCPLCEPIYAYFSSLRVVGEAGPAVLRYSFEFVEDLSSGAARGGIGGAVVYS</sequence>
<name>A0A926DZW3_9FIRM</name>